<dbReference type="EMBL" id="SNXY01000007">
    <property type="protein sequence ID" value="TDP85303.1"/>
    <property type="molecule type" value="Genomic_DNA"/>
</dbReference>
<dbReference type="SUPFAM" id="SSF55781">
    <property type="entry name" value="GAF domain-like"/>
    <property type="match status" value="1"/>
</dbReference>
<dbReference type="InterPro" id="IPR029016">
    <property type="entry name" value="GAF-like_dom_sf"/>
</dbReference>
<dbReference type="Gene3D" id="3.30.450.40">
    <property type="match status" value="1"/>
</dbReference>
<comment type="caution">
    <text evidence="6">The sequence shown here is derived from an EMBL/GenBank/DDBJ whole genome shotgun (WGS) entry which is preliminary data.</text>
</comment>
<evidence type="ECO:0000259" key="5">
    <source>
        <dbReference type="PROSITE" id="PS51078"/>
    </source>
</evidence>
<protein>
    <submittedName>
        <fullName evidence="6">IclR family transcriptional regulator</fullName>
    </submittedName>
</protein>
<evidence type="ECO:0000313" key="7">
    <source>
        <dbReference type="Proteomes" id="UP000294547"/>
    </source>
</evidence>
<dbReference type="InterPro" id="IPR050707">
    <property type="entry name" value="HTH_MetabolicPath_Reg"/>
</dbReference>
<evidence type="ECO:0000256" key="1">
    <source>
        <dbReference type="ARBA" id="ARBA00023015"/>
    </source>
</evidence>
<dbReference type="Gene3D" id="1.10.10.10">
    <property type="entry name" value="Winged helix-like DNA-binding domain superfamily/Winged helix DNA-binding domain"/>
    <property type="match status" value="1"/>
</dbReference>
<keyword evidence="3" id="KW-0804">Transcription</keyword>
<dbReference type="PROSITE" id="PS51078">
    <property type="entry name" value="ICLR_ED"/>
    <property type="match status" value="1"/>
</dbReference>
<dbReference type="SMART" id="SM00346">
    <property type="entry name" value="HTH_ICLR"/>
    <property type="match status" value="1"/>
</dbReference>
<dbReference type="SUPFAM" id="SSF46785">
    <property type="entry name" value="Winged helix' DNA-binding domain"/>
    <property type="match status" value="1"/>
</dbReference>
<evidence type="ECO:0000256" key="2">
    <source>
        <dbReference type="ARBA" id="ARBA00023125"/>
    </source>
</evidence>
<dbReference type="GO" id="GO:0003700">
    <property type="term" value="F:DNA-binding transcription factor activity"/>
    <property type="evidence" value="ECO:0007669"/>
    <property type="project" value="TreeGrafter"/>
</dbReference>
<organism evidence="6 7">
    <name type="scientific">Oharaeibacter diazotrophicus</name>
    <dbReference type="NCBI Taxonomy" id="1920512"/>
    <lineage>
        <taxon>Bacteria</taxon>
        <taxon>Pseudomonadati</taxon>
        <taxon>Pseudomonadota</taxon>
        <taxon>Alphaproteobacteria</taxon>
        <taxon>Hyphomicrobiales</taxon>
        <taxon>Pleomorphomonadaceae</taxon>
        <taxon>Oharaeibacter</taxon>
    </lineage>
</organism>
<gene>
    <name evidence="6" type="ORF">EDD54_2155</name>
</gene>
<evidence type="ECO:0000256" key="3">
    <source>
        <dbReference type="ARBA" id="ARBA00023163"/>
    </source>
</evidence>
<dbReference type="FunFam" id="1.10.10.10:FF:000056">
    <property type="entry name" value="IclR family transcriptional regulator"/>
    <property type="match status" value="1"/>
</dbReference>
<keyword evidence="1" id="KW-0805">Transcription regulation</keyword>
<keyword evidence="7" id="KW-1185">Reference proteome</keyword>
<dbReference type="InterPro" id="IPR005471">
    <property type="entry name" value="Tscrpt_reg_IclR_N"/>
</dbReference>
<dbReference type="PANTHER" id="PTHR30136:SF24">
    <property type="entry name" value="HTH-TYPE TRANSCRIPTIONAL REPRESSOR ALLR"/>
    <property type="match status" value="1"/>
</dbReference>
<dbReference type="InterPro" id="IPR036390">
    <property type="entry name" value="WH_DNA-bd_sf"/>
</dbReference>
<dbReference type="PROSITE" id="PS51077">
    <property type="entry name" value="HTH_ICLR"/>
    <property type="match status" value="1"/>
</dbReference>
<dbReference type="InterPro" id="IPR036388">
    <property type="entry name" value="WH-like_DNA-bd_sf"/>
</dbReference>
<keyword evidence="2" id="KW-0238">DNA-binding</keyword>
<reference evidence="6 7" key="1">
    <citation type="submission" date="2019-03" db="EMBL/GenBank/DDBJ databases">
        <title>Genomic Encyclopedia of Type Strains, Phase IV (KMG-IV): sequencing the most valuable type-strain genomes for metagenomic binning, comparative biology and taxonomic classification.</title>
        <authorList>
            <person name="Goeker M."/>
        </authorList>
    </citation>
    <scope>NUCLEOTIDE SEQUENCE [LARGE SCALE GENOMIC DNA]</scope>
    <source>
        <strain evidence="6 7">DSM 102969</strain>
    </source>
</reference>
<dbReference type="OrthoDB" id="9807558at2"/>
<evidence type="ECO:0000313" key="6">
    <source>
        <dbReference type="EMBL" id="TDP85303.1"/>
    </source>
</evidence>
<feature type="domain" description="HTH iclR-type" evidence="4">
    <location>
        <begin position="38"/>
        <end position="100"/>
    </location>
</feature>
<dbReference type="Proteomes" id="UP000294547">
    <property type="component" value="Unassembled WGS sequence"/>
</dbReference>
<dbReference type="InterPro" id="IPR014757">
    <property type="entry name" value="Tscrpt_reg_IclR_C"/>
</dbReference>
<evidence type="ECO:0000259" key="4">
    <source>
        <dbReference type="PROSITE" id="PS51077"/>
    </source>
</evidence>
<accession>A0A4R6RG46</accession>
<dbReference type="Pfam" id="PF01614">
    <property type="entry name" value="IclR_C"/>
    <property type="match status" value="1"/>
</dbReference>
<proteinExistence type="predicted"/>
<name>A0A4R6RG46_9HYPH</name>
<dbReference type="GO" id="GO:0003677">
    <property type="term" value="F:DNA binding"/>
    <property type="evidence" value="ECO:0007669"/>
    <property type="project" value="UniProtKB-KW"/>
</dbReference>
<dbReference type="AlphaFoldDB" id="A0A4R6RG46"/>
<dbReference type="PANTHER" id="PTHR30136">
    <property type="entry name" value="HELIX-TURN-HELIX TRANSCRIPTIONAL REGULATOR, ICLR FAMILY"/>
    <property type="match status" value="1"/>
</dbReference>
<feature type="domain" description="IclR-ED" evidence="5">
    <location>
        <begin position="101"/>
        <end position="284"/>
    </location>
</feature>
<dbReference type="Pfam" id="PF09339">
    <property type="entry name" value="HTH_IclR"/>
    <property type="match status" value="1"/>
</dbReference>
<sequence>MEILERDAVQVNRGDAVQVNRGHAAHGDRQLDVDGAADGPLTRALRLLDVVAAAGEPVRFSEVQQAAGLPKATLSRLLRQLEAEGMLAFDPASRRYRLGLRLVRLAHAAWEGATLVEAARPVLDRLVGDVGMTVHLACLDGGQVLYLDKRLARPAVRMFSAPGRIGPAHCTGVGKAMLAFLPADAQAEAIARQSFVRHTPRTIVDPAALAAELDAIRARGHAVDDQEHEETIVCLAVPILAPAGGLVGGLSLTTTIHAGGLAALERHRPALAAAAAEIAVAAETMMLAPRGATAVTNDLAQFDLAR</sequence>
<dbReference type="GO" id="GO:0045892">
    <property type="term" value="P:negative regulation of DNA-templated transcription"/>
    <property type="evidence" value="ECO:0007669"/>
    <property type="project" value="TreeGrafter"/>
</dbReference>